<proteinExistence type="predicted"/>
<evidence type="ECO:0008006" key="3">
    <source>
        <dbReference type="Google" id="ProtNLM"/>
    </source>
</evidence>
<evidence type="ECO:0000313" key="2">
    <source>
        <dbReference type="WBParaSite" id="MBELARI_LOCUS1729.1"/>
    </source>
</evidence>
<accession>A0AAF3ET28</accession>
<dbReference type="WBParaSite" id="MBELARI_LOCUS1729.1">
    <property type="protein sequence ID" value="MBELARI_LOCUS1729.1"/>
    <property type="gene ID" value="MBELARI_LOCUS1729"/>
</dbReference>
<protein>
    <recommendedName>
        <fullName evidence="3">F-box domain-containing protein</fullName>
    </recommendedName>
</protein>
<reference evidence="2" key="1">
    <citation type="submission" date="2024-02" db="UniProtKB">
        <authorList>
            <consortium name="WormBaseParasite"/>
        </authorList>
    </citation>
    <scope>IDENTIFICATION</scope>
</reference>
<evidence type="ECO:0000313" key="1">
    <source>
        <dbReference type="Proteomes" id="UP000887575"/>
    </source>
</evidence>
<organism evidence="1 2">
    <name type="scientific">Mesorhabditis belari</name>
    <dbReference type="NCBI Taxonomy" id="2138241"/>
    <lineage>
        <taxon>Eukaryota</taxon>
        <taxon>Metazoa</taxon>
        <taxon>Ecdysozoa</taxon>
        <taxon>Nematoda</taxon>
        <taxon>Chromadorea</taxon>
        <taxon>Rhabditida</taxon>
        <taxon>Rhabditina</taxon>
        <taxon>Rhabditomorpha</taxon>
        <taxon>Rhabditoidea</taxon>
        <taxon>Rhabditidae</taxon>
        <taxon>Mesorhabditinae</taxon>
        <taxon>Mesorhabditis</taxon>
    </lineage>
</organism>
<dbReference type="Proteomes" id="UP000887575">
    <property type="component" value="Unassembled WGS sequence"/>
</dbReference>
<sequence>MSLYFPYSLLPSELKSPILRSISFKQYHEVYQVNRELKNSITTGIFSRKLNSLEIEFEVIPGLDSFTYNNGEVKAQWTFYEDITDTFSRDFLGDEDLQLQVHQAKWNGRLLSFELRNFSKNEVEVEFRKREPRMIYINSQNSDNRYSWRIAAGKCELFMFNLDWDPLQETIKDWATQVELFPHVELYFHWKDAQDKTIFMKYRCLRFDLKEWNETRIPTRDSSNSGSRWRSWCQSWWWTWICAISNTGCHHL</sequence>
<keyword evidence="1" id="KW-1185">Reference proteome</keyword>
<name>A0AAF3ET28_9BILA</name>
<dbReference type="AlphaFoldDB" id="A0AAF3ET28"/>